<dbReference type="AlphaFoldDB" id="A0A8J2S617"/>
<evidence type="ECO:0000313" key="2">
    <source>
        <dbReference type="EMBL" id="CAH0365148.1"/>
    </source>
</evidence>
<dbReference type="EMBL" id="CAKKNE010000001">
    <property type="protein sequence ID" value="CAH0365148.1"/>
    <property type="molecule type" value="Genomic_DNA"/>
</dbReference>
<feature type="region of interest" description="Disordered" evidence="1">
    <location>
        <begin position="74"/>
        <end position="107"/>
    </location>
</feature>
<keyword evidence="3" id="KW-1185">Reference proteome</keyword>
<dbReference type="Proteomes" id="UP000789595">
    <property type="component" value="Unassembled WGS sequence"/>
</dbReference>
<evidence type="ECO:0000313" key="3">
    <source>
        <dbReference type="Proteomes" id="UP000789595"/>
    </source>
</evidence>
<comment type="caution">
    <text evidence="2">The sequence shown here is derived from an EMBL/GenBank/DDBJ whole genome shotgun (WGS) entry which is preliminary data.</text>
</comment>
<accession>A0A8J2S617</accession>
<proteinExistence type="predicted"/>
<reference evidence="2" key="1">
    <citation type="submission" date="2021-11" db="EMBL/GenBank/DDBJ databases">
        <authorList>
            <consortium name="Genoscope - CEA"/>
            <person name="William W."/>
        </authorList>
    </citation>
    <scope>NUCLEOTIDE SEQUENCE</scope>
</reference>
<gene>
    <name evidence="2" type="ORF">PECAL_1P15670</name>
</gene>
<name>A0A8J2S617_9STRA</name>
<feature type="region of interest" description="Disordered" evidence="1">
    <location>
        <begin position="1"/>
        <end position="46"/>
    </location>
</feature>
<protein>
    <submittedName>
        <fullName evidence="2">Uncharacterized protein</fullName>
    </submittedName>
</protein>
<feature type="compositionally biased region" description="Basic residues" evidence="1">
    <location>
        <begin position="76"/>
        <end position="93"/>
    </location>
</feature>
<feature type="compositionally biased region" description="Basic and acidic residues" evidence="1">
    <location>
        <begin position="27"/>
        <end position="38"/>
    </location>
</feature>
<sequence>MSRASGATPSPRRSHGDGVAAIASRAHVREQRRGRDQRSMASVTSHGSARFLCVATRFPQRGCPVARNGFAARLGPRTRRGRASARGRWKRWQRSPGASEPRRAKPAQRCMLPTVLSTSANAVAAKLLAH</sequence>
<evidence type="ECO:0000256" key="1">
    <source>
        <dbReference type="SAM" id="MobiDB-lite"/>
    </source>
</evidence>
<organism evidence="2 3">
    <name type="scientific">Pelagomonas calceolata</name>
    <dbReference type="NCBI Taxonomy" id="35677"/>
    <lineage>
        <taxon>Eukaryota</taxon>
        <taxon>Sar</taxon>
        <taxon>Stramenopiles</taxon>
        <taxon>Ochrophyta</taxon>
        <taxon>Pelagophyceae</taxon>
        <taxon>Pelagomonadales</taxon>
        <taxon>Pelagomonadaceae</taxon>
        <taxon>Pelagomonas</taxon>
    </lineage>
</organism>